<reference evidence="2 3" key="1">
    <citation type="journal article" date="2019" name="Commun. Biol.">
        <title>The bagworm genome reveals a unique fibroin gene that provides high tensile strength.</title>
        <authorList>
            <person name="Kono N."/>
            <person name="Nakamura H."/>
            <person name="Ohtoshi R."/>
            <person name="Tomita M."/>
            <person name="Numata K."/>
            <person name="Arakawa K."/>
        </authorList>
    </citation>
    <scope>NUCLEOTIDE SEQUENCE [LARGE SCALE GENOMIC DNA]</scope>
</reference>
<feature type="compositionally biased region" description="Basic residues" evidence="1">
    <location>
        <begin position="131"/>
        <end position="146"/>
    </location>
</feature>
<sequence>MIRIDKNAGHPAPAPPPSPPLHASASLQLCRQPRTIEIGATAATGRHFRDVNGNETTYLSSDRFDISRAPLAPLRPPWRRGEPSKIEGVKLFNFEPFVSTQSEPGTVEKCRLTNPVTYNLSSDTKSASPRIRARAARQKHHPPLFD</sequence>
<comment type="caution">
    <text evidence="2">The sequence shown here is derived from an EMBL/GenBank/DDBJ whole genome shotgun (WGS) entry which is preliminary data.</text>
</comment>
<evidence type="ECO:0000313" key="3">
    <source>
        <dbReference type="Proteomes" id="UP000299102"/>
    </source>
</evidence>
<protein>
    <submittedName>
        <fullName evidence="2">Uncharacterized protein</fullName>
    </submittedName>
</protein>
<organism evidence="2 3">
    <name type="scientific">Eumeta variegata</name>
    <name type="common">Bagworm moth</name>
    <name type="synonym">Eumeta japonica</name>
    <dbReference type="NCBI Taxonomy" id="151549"/>
    <lineage>
        <taxon>Eukaryota</taxon>
        <taxon>Metazoa</taxon>
        <taxon>Ecdysozoa</taxon>
        <taxon>Arthropoda</taxon>
        <taxon>Hexapoda</taxon>
        <taxon>Insecta</taxon>
        <taxon>Pterygota</taxon>
        <taxon>Neoptera</taxon>
        <taxon>Endopterygota</taxon>
        <taxon>Lepidoptera</taxon>
        <taxon>Glossata</taxon>
        <taxon>Ditrysia</taxon>
        <taxon>Tineoidea</taxon>
        <taxon>Psychidae</taxon>
        <taxon>Oiketicinae</taxon>
        <taxon>Eumeta</taxon>
    </lineage>
</organism>
<accession>A0A4C1X3G5</accession>
<evidence type="ECO:0000256" key="1">
    <source>
        <dbReference type="SAM" id="MobiDB-lite"/>
    </source>
</evidence>
<gene>
    <name evidence="2" type="ORF">EVAR_40757_1</name>
</gene>
<name>A0A4C1X3G5_EUMVA</name>
<proteinExistence type="predicted"/>
<keyword evidence="3" id="KW-1185">Reference proteome</keyword>
<feature type="region of interest" description="Disordered" evidence="1">
    <location>
        <begin position="1"/>
        <end position="24"/>
    </location>
</feature>
<feature type="region of interest" description="Disordered" evidence="1">
    <location>
        <begin position="121"/>
        <end position="146"/>
    </location>
</feature>
<dbReference type="Proteomes" id="UP000299102">
    <property type="component" value="Unassembled WGS sequence"/>
</dbReference>
<dbReference type="EMBL" id="BGZK01000730">
    <property type="protein sequence ID" value="GBP58251.1"/>
    <property type="molecule type" value="Genomic_DNA"/>
</dbReference>
<dbReference type="AlphaFoldDB" id="A0A4C1X3G5"/>
<evidence type="ECO:0000313" key="2">
    <source>
        <dbReference type="EMBL" id="GBP58251.1"/>
    </source>
</evidence>